<dbReference type="NCBIfam" id="TIGR02595">
    <property type="entry name" value="PEP_CTERM"/>
    <property type="match status" value="1"/>
</dbReference>
<dbReference type="Proteomes" id="UP000450012">
    <property type="component" value="Unassembled WGS sequence"/>
</dbReference>
<feature type="chain" id="PRO_5031022039" evidence="1">
    <location>
        <begin position="33"/>
        <end position="1204"/>
    </location>
</feature>
<protein>
    <submittedName>
        <fullName evidence="3">PEP-CTERM sorting domain-containing protein</fullName>
    </submittedName>
</protein>
<dbReference type="EMBL" id="WWCK01000002">
    <property type="protein sequence ID" value="MYM66348.1"/>
    <property type="molecule type" value="Genomic_DNA"/>
</dbReference>
<organism evidence="3 4">
    <name type="scientific">Duganella rivi</name>
    <dbReference type="NCBI Taxonomy" id="2666083"/>
    <lineage>
        <taxon>Bacteria</taxon>
        <taxon>Pseudomonadati</taxon>
        <taxon>Pseudomonadota</taxon>
        <taxon>Betaproteobacteria</taxon>
        <taxon>Burkholderiales</taxon>
        <taxon>Oxalobacteraceae</taxon>
        <taxon>Telluria group</taxon>
        <taxon>Duganella</taxon>
    </lineage>
</organism>
<proteinExistence type="predicted"/>
<dbReference type="InterPro" id="IPR013424">
    <property type="entry name" value="Ice-binding_C"/>
</dbReference>
<dbReference type="AlphaFoldDB" id="A0A7X4GMX7"/>
<reference evidence="3 4" key="1">
    <citation type="submission" date="2019-12" db="EMBL/GenBank/DDBJ databases">
        <title>Novel species isolated from a subtropical stream in China.</title>
        <authorList>
            <person name="Lu H."/>
        </authorList>
    </citation>
    <scope>NUCLEOTIDE SEQUENCE [LARGE SCALE GENOMIC DNA]</scope>
    <source>
        <strain evidence="3 4">FT55W</strain>
    </source>
</reference>
<dbReference type="RefSeq" id="WP_161012938.1">
    <property type="nucleotide sequence ID" value="NZ_WWCK01000002.1"/>
</dbReference>
<evidence type="ECO:0000313" key="4">
    <source>
        <dbReference type="Proteomes" id="UP000450012"/>
    </source>
</evidence>
<sequence>MRTRRSAVRPVCPKRLSLLVAQAMLMWLAAPATEAGVIELSGNYWSDPWYATPFPAGDIYQPNVHLSVGTGGNGTFSMGQLTYASLRSLAYAVSNNGVAGSSTSTISGPGTLLELTGNEGRLTVGGFGTASLTLADGAAIHSWMSGGGCSNVNSWCGVNVAGTAGSEGTFTLTGKNTSAAFVHGIDIAHAYRDPNGSVSGGSAIGHLNVLDGAHLMSEYSYSSDSELTGWQTPGTESSHASILINGAGSAWAIGNLGSDRNAVLSLGYGERATATLDIENGGTLAIYESDIFRYSALRLGANGAHVTANVSGGGSIAMQGGTLGSNLDIGANGGFGTLNVFNGGKLSGAQYIGVGTHGGTGALLIDGSTSSATFLSGSFLDIGNAGTGRLEITGGAGLSAGVLNIGLQGGDGTVLLSGAGSRLTLSKTDNHRFNIENGSMTVSDGAVLDATADALTCLNVWCGNVIGTSAGYQASLTVTGAGSRVSVINSLDVGGAWAEIGSGYVNGTPGGISSASLTVRDGGKVESQYATVGSGPNGPSAIGTEHSFAHVLLQGTGSSWTVSGNPLNNSNAWFATNSGGSDGVGSSVDLRILAGAELIMGSTGVNTAIMKLGWQNGATTATVSGAGSRVLFASQYNELHIGSDQASATLNVTRGGRVDGVSNLVIGFNGGNGTAIFDGAGSGASGSEWKYGGIDVGVVGGHGRLQISNGAVLDFREVRNVALNVGVSYEGESSTGTLSISGAGSQLLFSSQAAPASSDAQNPWAAIGFGGVGQVSVLNGGLLSLIGQTSAETAYSTGLYLGIDINGASGTGTATVSGAGSRLQVAGVDGEIAAGMGTLGSAQVSVLNGGRIETTKFNLGLDGGHGRLLADGGTVALSGQWRNGEGASLRLGSGAGASGSAQLRNGAAITLANAGEGGVLLSVGSGGSGVLRADSGSAITLIAGAGKAVAEINGVSSMVLNASSLSAAGGSVYVGGQGGDSATLKLENNASLTADYVGVGTRYGVDGGNATLIVNGSTLTAGTLEIGALGYVGGNGTLVADIINRGVFNPGNSPGTLVIDGDFINGLGGRLVLEVESNGAGGYNIDHLLFKNGAALDFSGLKISFHFLGATDPNAFNASGLFDIDNFIDYQGAGDIDHGLYSGVSFAAESDGYTITDFRFSADGGAAFSAQPVPEPGAYAMLLAGLGLVGWRRRRKAPAPARAD</sequence>
<gene>
    <name evidence="3" type="ORF">GTP45_05795</name>
</gene>
<accession>A0A7X4GMX7</accession>
<evidence type="ECO:0000256" key="1">
    <source>
        <dbReference type="SAM" id="SignalP"/>
    </source>
</evidence>
<name>A0A7X4GMX7_9BURK</name>
<evidence type="ECO:0000259" key="2">
    <source>
        <dbReference type="Pfam" id="PF07589"/>
    </source>
</evidence>
<keyword evidence="4" id="KW-1185">Reference proteome</keyword>
<comment type="caution">
    <text evidence="3">The sequence shown here is derived from an EMBL/GenBank/DDBJ whole genome shotgun (WGS) entry which is preliminary data.</text>
</comment>
<keyword evidence="1" id="KW-0732">Signal</keyword>
<feature type="signal peptide" evidence="1">
    <location>
        <begin position="1"/>
        <end position="32"/>
    </location>
</feature>
<feature type="domain" description="Ice-binding protein C-terminal" evidence="2">
    <location>
        <begin position="1172"/>
        <end position="1195"/>
    </location>
</feature>
<evidence type="ECO:0000313" key="3">
    <source>
        <dbReference type="EMBL" id="MYM66348.1"/>
    </source>
</evidence>
<dbReference type="Pfam" id="PF07589">
    <property type="entry name" value="PEP-CTERM"/>
    <property type="match status" value="1"/>
</dbReference>